<dbReference type="InterPro" id="IPR013549">
    <property type="entry name" value="DUF1731"/>
</dbReference>
<dbReference type="Pfam" id="PF01370">
    <property type="entry name" value="Epimerase"/>
    <property type="match status" value="1"/>
</dbReference>
<dbReference type="NCBIfam" id="TIGR01777">
    <property type="entry name" value="yfcH"/>
    <property type="match status" value="1"/>
</dbReference>
<feature type="domain" description="DUF1731" evidence="3">
    <location>
        <begin position="249"/>
        <end position="295"/>
    </location>
</feature>
<evidence type="ECO:0000313" key="4">
    <source>
        <dbReference type="EMBL" id="MFF3664577.1"/>
    </source>
</evidence>
<dbReference type="Proteomes" id="UP001602013">
    <property type="component" value="Unassembled WGS sequence"/>
</dbReference>
<comment type="caution">
    <text evidence="4">The sequence shown here is derived from an EMBL/GenBank/DDBJ whole genome shotgun (WGS) entry which is preliminary data.</text>
</comment>
<feature type="domain" description="NAD-dependent epimerase/dehydratase" evidence="2">
    <location>
        <begin position="3"/>
        <end position="215"/>
    </location>
</feature>
<keyword evidence="5" id="KW-1185">Reference proteome</keyword>
<comment type="similarity">
    <text evidence="1">Belongs to the NAD(P)-dependent epimerase/dehydratase family. SDR39U1 subfamily.</text>
</comment>
<proteinExistence type="inferred from homology"/>
<evidence type="ECO:0000259" key="2">
    <source>
        <dbReference type="Pfam" id="PF01370"/>
    </source>
</evidence>
<dbReference type="Gene3D" id="3.40.50.720">
    <property type="entry name" value="NAD(P)-binding Rossmann-like Domain"/>
    <property type="match status" value="1"/>
</dbReference>
<protein>
    <submittedName>
        <fullName evidence="4">TIGR01777 family oxidoreductase</fullName>
    </submittedName>
</protein>
<accession>A0ABW6SK56</accession>
<dbReference type="Pfam" id="PF08338">
    <property type="entry name" value="DUF1731"/>
    <property type="match status" value="1"/>
</dbReference>
<evidence type="ECO:0000313" key="5">
    <source>
        <dbReference type="Proteomes" id="UP001602013"/>
    </source>
</evidence>
<organism evidence="4 5">
    <name type="scientific">Microtetraspora malaysiensis</name>
    <dbReference type="NCBI Taxonomy" id="161358"/>
    <lineage>
        <taxon>Bacteria</taxon>
        <taxon>Bacillati</taxon>
        <taxon>Actinomycetota</taxon>
        <taxon>Actinomycetes</taxon>
        <taxon>Streptosporangiales</taxon>
        <taxon>Streptosporangiaceae</taxon>
        <taxon>Microtetraspora</taxon>
    </lineage>
</organism>
<dbReference type="InterPro" id="IPR010099">
    <property type="entry name" value="SDR39U1"/>
</dbReference>
<dbReference type="SUPFAM" id="SSF51735">
    <property type="entry name" value="NAD(P)-binding Rossmann-fold domains"/>
    <property type="match status" value="1"/>
</dbReference>
<reference evidence="4 5" key="1">
    <citation type="submission" date="2024-10" db="EMBL/GenBank/DDBJ databases">
        <title>The Natural Products Discovery Center: Release of the First 8490 Sequenced Strains for Exploring Actinobacteria Biosynthetic Diversity.</title>
        <authorList>
            <person name="Kalkreuter E."/>
            <person name="Kautsar S.A."/>
            <person name="Yang D."/>
            <person name="Bader C.D."/>
            <person name="Teijaro C.N."/>
            <person name="Fluegel L."/>
            <person name="Davis C.M."/>
            <person name="Simpson J.R."/>
            <person name="Lauterbach L."/>
            <person name="Steele A.D."/>
            <person name="Gui C."/>
            <person name="Meng S."/>
            <person name="Li G."/>
            <person name="Viehrig K."/>
            <person name="Ye F."/>
            <person name="Su P."/>
            <person name="Kiefer A.F."/>
            <person name="Nichols A."/>
            <person name="Cepeda A.J."/>
            <person name="Yan W."/>
            <person name="Fan B."/>
            <person name="Jiang Y."/>
            <person name="Adhikari A."/>
            <person name="Zheng C.-J."/>
            <person name="Schuster L."/>
            <person name="Cowan T.M."/>
            <person name="Smanski M.J."/>
            <person name="Chevrette M.G."/>
            <person name="De Carvalho L.P.S."/>
            <person name="Shen B."/>
        </authorList>
    </citation>
    <scope>NUCLEOTIDE SEQUENCE [LARGE SCALE GENOMIC DNA]</scope>
    <source>
        <strain evidence="4 5">NPDC002173</strain>
    </source>
</reference>
<gene>
    <name evidence="4" type="ORF">ACFYXI_03200</name>
</gene>
<dbReference type="RefSeq" id="WP_387408669.1">
    <property type="nucleotide sequence ID" value="NZ_JBIASD010000002.1"/>
</dbReference>
<evidence type="ECO:0000256" key="1">
    <source>
        <dbReference type="ARBA" id="ARBA00009353"/>
    </source>
</evidence>
<name>A0ABW6SK56_9ACTN</name>
<evidence type="ECO:0000259" key="3">
    <source>
        <dbReference type="Pfam" id="PF08338"/>
    </source>
</evidence>
<dbReference type="PANTHER" id="PTHR11092:SF0">
    <property type="entry name" value="EPIMERASE FAMILY PROTEIN SDR39U1"/>
    <property type="match status" value="1"/>
</dbReference>
<dbReference type="EMBL" id="JBIASD010000002">
    <property type="protein sequence ID" value="MFF3664577.1"/>
    <property type="molecule type" value="Genomic_DNA"/>
</dbReference>
<dbReference type="InterPro" id="IPR036291">
    <property type="entry name" value="NAD(P)-bd_dom_sf"/>
</dbReference>
<dbReference type="InterPro" id="IPR001509">
    <property type="entry name" value="Epimerase_deHydtase"/>
</dbReference>
<sequence length="297" mass="31805">MTIVVTGSSGFLGSALVQALRADGARVLRLVRREPTAADEAFWDPERHLLDPSVLEGAEAVVHLAGAGIADRRWTDPYKQELVDSRVIGTHTLVEALGLLKNRPRVLLSGSAVGYYGDTGSREVDESAPPGGGFLADLVREWEEAAAPAEQEGIRLVRLRTGVVLSRRGGALAKVLPLFKVGAGAVLGGGRQYVPWISLPDWLDAVRFLLTSPEVSGPVNLTAPEPVTNAEYTKAIARALRRPVMPLGTPAFALRLALGEFADEGLLKGQRAVPRRLRDAGHRFSHPTLKEALAAVL</sequence>
<dbReference type="PANTHER" id="PTHR11092">
    <property type="entry name" value="SUGAR NUCLEOTIDE EPIMERASE RELATED"/>
    <property type="match status" value="1"/>
</dbReference>